<comment type="caution">
    <text evidence="1">The sequence shown here is derived from an EMBL/GenBank/DDBJ whole genome shotgun (WGS) entry which is preliminary data.</text>
</comment>
<dbReference type="AlphaFoldDB" id="A0A1G1ZRL2"/>
<name>A0A1G1ZRL2_9BACT</name>
<protein>
    <submittedName>
        <fullName evidence="1">Four helix bundle protein</fullName>
    </submittedName>
</protein>
<dbReference type="Gene3D" id="1.20.1440.60">
    <property type="entry name" value="23S rRNA-intervening sequence"/>
    <property type="match status" value="1"/>
</dbReference>
<dbReference type="NCBIfam" id="TIGR02436">
    <property type="entry name" value="four helix bundle protein"/>
    <property type="match status" value="1"/>
</dbReference>
<proteinExistence type="predicted"/>
<evidence type="ECO:0000313" key="1">
    <source>
        <dbReference type="EMBL" id="OGY67204.1"/>
    </source>
</evidence>
<dbReference type="NCBIfam" id="NF008911">
    <property type="entry name" value="PRK12275.1-2"/>
    <property type="match status" value="1"/>
</dbReference>
<dbReference type="PANTHER" id="PTHR38471:SF2">
    <property type="entry name" value="FOUR HELIX BUNDLE PROTEIN"/>
    <property type="match status" value="1"/>
</dbReference>
<dbReference type="PANTHER" id="PTHR38471">
    <property type="entry name" value="FOUR HELIX BUNDLE PROTEIN"/>
    <property type="match status" value="1"/>
</dbReference>
<dbReference type="InterPro" id="IPR036583">
    <property type="entry name" value="23S_rRNA_IVS_sf"/>
</dbReference>
<dbReference type="EMBL" id="MHJL01000029">
    <property type="protein sequence ID" value="OGY67204.1"/>
    <property type="molecule type" value="Genomic_DNA"/>
</dbReference>
<dbReference type="Proteomes" id="UP000177690">
    <property type="component" value="Unassembled WGS sequence"/>
</dbReference>
<gene>
    <name evidence="1" type="ORF">A3I24_03770</name>
</gene>
<sequence length="116" mass="13316">MNSYKQLIVWQKSFDFVKKVYKATEAFPKTEIYGLTSQIRRAVVSVPSNIAEGFVRRHRKEFSQFISIAFGSGAELETQLMLSKELGFLSDNDFSDLDSLLQEIMKMLNVLLSKLK</sequence>
<evidence type="ECO:0000313" key="2">
    <source>
        <dbReference type="Proteomes" id="UP000177690"/>
    </source>
</evidence>
<dbReference type="STRING" id="1798409.A3I24_03770"/>
<dbReference type="SUPFAM" id="SSF158446">
    <property type="entry name" value="IVS-encoded protein-like"/>
    <property type="match status" value="1"/>
</dbReference>
<dbReference type="InterPro" id="IPR012657">
    <property type="entry name" value="23S_rRNA-intervening_sequence"/>
</dbReference>
<reference evidence="1 2" key="1">
    <citation type="journal article" date="2016" name="Nat. Commun.">
        <title>Thousands of microbial genomes shed light on interconnected biogeochemical processes in an aquifer system.</title>
        <authorList>
            <person name="Anantharaman K."/>
            <person name="Brown C.T."/>
            <person name="Hug L.A."/>
            <person name="Sharon I."/>
            <person name="Castelle C.J."/>
            <person name="Probst A.J."/>
            <person name="Thomas B.C."/>
            <person name="Singh A."/>
            <person name="Wilkins M.J."/>
            <person name="Karaoz U."/>
            <person name="Brodie E.L."/>
            <person name="Williams K.H."/>
            <person name="Hubbard S.S."/>
            <person name="Banfield J.F."/>
        </authorList>
    </citation>
    <scope>NUCLEOTIDE SEQUENCE [LARGE SCALE GENOMIC DNA]</scope>
</reference>
<organism evidence="1 2">
    <name type="scientific">Candidatus Harrisonbacteria bacterium RIFCSPLOWO2_02_FULL_41_13b</name>
    <dbReference type="NCBI Taxonomy" id="1798409"/>
    <lineage>
        <taxon>Bacteria</taxon>
        <taxon>Candidatus Harrisoniibacteriota</taxon>
    </lineage>
</organism>
<dbReference type="CDD" id="cd16377">
    <property type="entry name" value="23S_rRNA_IVP_like"/>
    <property type="match status" value="1"/>
</dbReference>
<accession>A0A1G1ZRL2</accession>
<dbReference type="Pfam" id="PF05635">
    <property type="entry name" value="23S_rRNA_IVP"/>
    <property type="match status" value="1"/>
</dbReference>